<dbReference type="GO" id="GO:0003700">
    <property type="term" value="F:DNA-binding transcription factor activity"/>
    <property type="evidence" value="ECO:0007669"/>
    <property type="project" value="InterPro"/>
</dbReference>
<organism evidence="5 6">
    <name type="scientific">Synergistes jonesii</name>
    <dbReference type="NCBI Taxonomy" id="2754"/>
    <lineage>
        <taxon>Bacteria</taxon>
        <taxon>Thermotogati</taxon>
        <taxon>Synergistota</taxon>
        <taxon>Synergistia</taxon>
        <taxon>Synergistales</taxon>
        <taxon>Synergistaceae</taxon>
        <taxon>Synergistes</taxon>
    </lineage>
</organism>
<dbReference type="PRINTS" id="PR00035">
    <property type="entry name" value="HTHGNTR"/>
</dbReference>
<comment type="caution">
    <text evidence="5">The sequence shown here is derived from an EMBL/GenBank/DDBJ whole genome shotgun (WGS) entry which is preliminary data.</text>
</comment>
<dbReference type="InterPro" id="IPR000524">
    <property type="entry name" value="Tscrpt_reg_HTH_GntR"/>
</dbReference>
<keyword evidence="2" id="KW-0238">DNA-binding</keyword>
<dbReference type="SMART" id="SM00345">
    <property type="entry name" value="HTH_GNTR"/>
    <property type="match status" value="1"/>
</dbReference>
<dbReference type="SMART" id="SM00895">
    <property type="entry name" value="FCD"/>
    <property type="match status" value="1"/>
</dbReference>
<dbReference type="Gene3D" id="1.20.120.530">
    <property type="entry name" value="GntR ligand-binding domain-like"/>
    <property type="match status" value="1"/>
</dbReference>
<dbReference type="PANTHER" id="PTHR43537">
    <property type="entry name" value="TRANSCRIPTIONAL REGULATOR, GNTR FAMILY"/>
    <property type="match status" value="1"/>
</dbReference>
<proteinExistence type="predicted"/>
<sequence length="261" mass="29206">MGGIGMAGLILKQDRKKESKKKIVSDKLRELIETNSLAQGDKLPSERELAQRLGVSRNVLREAVVSLSSEGILEVRERQGIFVKNAEGYGVLESLQGIQLLPADFILYQLEVRTIISVPAARLAAQRRTDEDIRKLHECYESFAACPYSTPEELEQSGKWEALLHHLVTEAAHNPILSRINESVNALVEKNNLILHPNLVTEGGWMPHIIAQHAKIIKAIEERDSKSAGDVLQEHMMESVKMMSERHPEVVARISSPILLM</sequence>
<evidence type="ECO:0000256" key="3">
    <source>
        <dbReference type="ARBA" id="ARBA00023163"/>
    </source>
</evidence>
<evidence type="ECO:0000259" key="4">
    <source>
        <dbReference type="PROSITE" id="PS50949"/>
    </source>
</evidence>
<dbReference type="Pfam" id="PF07729">
    <property type="entry name" value="FCD"/>
    <property type="match status" value="1"/>
</dbReference>
<evidence type="ECO:0000313" key="5">
    <source>
        <dbReference type="EMBL" id="KEJ92899.1"/>
    </source>
</evidence>
<dbReference type="PANTHER" id="PTHR43537:SF51">
    <property type="entry name" value="HTH-TYPE TRANSCRIPTIONAL REGULATOR LGOR-RELATED"/>
    <property type="match status" value="1"/>
</dbReference>
<dbReference type="SUPFAM" id="SSF48008">
    <property type="entry name" value="GntR ligand-binding domain-like"/>
    <property type="match status" value="1"/>
</dbReference>
<protein>
    <recommendedName>
        <fullName evidence="4">HTH gntR-type domain-containing protein</fullName>
    </recommendedName>
</protein>
<evidence type="ECO:0000256" key="2">
    <source>
        <dbReference type="ARBA" id="ARBA00023125"/>
    </source>
</evidence>
<keyword evidence="3" id="KW-0804">Transcription</keyword>
<dbReference type="SUPFAM" id="SSF46785">
    <property type="entry name" value="Winged helix' DNA-binding domain"/>
    <property type="match status" value="1"/>
</dbReference>
<dbReference type="EMBL" id="JMKI01000012">
    <property type="protein sequence ID" value="KEJ92899.1"/>
    <property type="molecule type" value="Genomic_DNA"/>
</dbReference>
<evidence type="ECO:0000313" key="6">
    <source>
        <dbReference type="Proteomes" id="UP000027665"/>
    </source>
</evidence>
<dbReference type="InterPro" id="IPR036388">
    <property type="entry name" value="WH-like_DNA-bd_sf"/>
</dbReference>
<reference evidence="5 6" key="1">
    <citation type="submission" date="2014-04" db="EMBL/GenBank/DDBJ databases">
        <title>Draft Genome Sequence of Synergistes jonesii.</title>
        <authorList>
            <person name="Coil D.A."/>
            <person name="Eisen J.A."/>
            <person name="Holland-Moritz H.E."/>
        </authorList>
    </citation>
    <scope>NUCLEOTIDE SEQUENCE [LARGE SCALE GENOMIC DNA]</scope>
    <source>
        <strain evidence="5 6">78-1</strain>
    </source>
</reference>
<dbReference type="InterPro" id="IPR011711">
    <property type="entry name" value="GntR_C"/>
</dbReference>
<dbReference type="AlphaFoldDB" id="A0A073ISW3"/>
<keyword evidence="1" id="KW-0805">Transcription regulation</keyword>
<evidence type="ECO:0000256" key="1">
    <source>
        <dbReference type="ARBA" id="ARBA00023015"/>
    </source>
</evidence>
<dbReference type="STRING" id="2754.EH55_00390"/>
<dbReference type="PROSITE" id="PS50949">
    <property type="entry name" value="HTH_GNTR"/>
    <property type="match status" value="1"/>
</dbReference>
<feature type="domain" description="HTH gntR-type" evidence="4">
    <location>
        <begin position="18"/>
        <end position="86"/>
    </location>
</feature>
<dbReference type="InterPro" id="IPR036390">
    <property type="entry name" value="WH_DNA-bd_sf"/>
</dbReference>
<dbReference type="CDD" id="cd07377">
    <property type="entry name" value="WHTH_GntR"/>
    <property type="match status" value="1"/>
</dbReference>
<accession>A0A073ISW3</accession>
<dbReference type="Proteomes" id="UP000027665">
    <property type="component" value="Unassembled WGS sequence"/>
</dbReference>
<name>A0A073ISW3_9BACT</name>
<dbReference type="InterPro" id="IPR008920">
    <property type="entry name" value="TF_FadR/GntR_C"/>
</dbReference>
<dbReference type="Pfam" id="PF00392">
    <property type="entry name" value="GntR"/>
    <property type="match status" value="1"/>
</dbReference>
<gene>
    <name evidence="5" type="ORF">EH55_00390</name>
</gene>
<dbReference type="eggNOG" id="COG2186">
    <property type="taxonomic scope" value="Bacteria"/>
</dbReference>
<keyword evidence="6" id="KW-1185">Reference proteome</keyword>
<dbReference type="Gene3D" id="1.10.10.10">
    <property type="entry name" value="Winged helix-like DNA-binding domain superfamily/Winged helix DNA-binding domain"/>
    <property type="match status" value="1"/>
</dbReference>
<dbReference type="GO" id="GO:0003677">
    <property type="term" value="F:DNA binding"/>
    <property type="evidence" value="ECO:0007669"/>
    <property type="project" value="UniProtKB-KW"/>
</dbReference>